<organism evidence="17 18">
    <name type="scientific">Halalkalibacter suaedae</name>
    <dbReference type="NCBI Taxonomy" id="2822140"/>
    <lineage>
        <taxon>Bacteria</taxon>
        <taxon>Bacillati</taxon>
        <taxon>Bacillota</taxon>
        <taxon>Bacilli</taxon>
        <taxon>Bacillales</taxon>
        <taxon>Bacillaceae</taxon>
        <taxon>Halalkalibacter</taxon>
    </lineage>
</organism>
<feature type="site" description="Part of a proton relay during catalysis" evidence="12">
    <location>
        <position position="108"/>
    </location>
</feature>
<evidence type="ECO:0000256" key="8">
    <source>
        <dbReference type="ARBA" id="ARBA00023154"/>
    </source>
</evidence>
<protein>
    <recommendedName>
        <fullName evidence="4 12">4-hydroxy-tetrahydrodipicolinate synthase</fullName>
        <shortName evidence="12">HTPA synthase</shortName>
        <ecNumber evidence="4 12">4.3.3.7</ecNumber>
    </recommendedName>
</protein>
<evidence type="ECO:0000256" key="10">
    <source>
        <dbReference type="ARBA" id="ARBA00023270"/>
    </source>
</evidence>
<dbReference type="EMBL" id="JAGKSQ010000002">
    <property type="protein sequence ID" value="MBP3950669.1"/>
    <property type="molecule type" value="Genomic_DNA"/>
</dbReference>
<comment type="caution">
    <text evidence="12">Was originally thought to be a dihydrodipicolinate synthase (DHDPS), catalyzing the condensation of (S)-aspartate-beta-semialdehyde [(S)-ASA] and pyruvate to dihydrodipicolinate (DHDP). However, it was shown in E.coli that the product of the enzymatic reaction is not dihydrodipicolinate but in fact (4S)-4-hydroxy-2,3,4,5-tetrahydro-(2S)-dipicolinic acid (HTPA), and that the consecutive dehydration reaction leading to DHDP is not spontaneous but catalyzed by DapB.</text>
</comment>
<dbReference type="InterPro" id="IPR002220">
    <property type="entry name" value="DapA-like"/>
</dbReference>
<comment type="subunit">
    <text evidence="12">Homotetramer; dimer of dimers.</text>
</comment>
<dbReference type="GO" id="GO:0019877">
    <property type="term" value="P:diaminopimelate biosynthetic process"/>
    <property type="evidence" value="ECO:0007669"/>
    <property type="project" value="UniProtKB-UniRule"/>
</dbReference>
<evidence type="ECO:0000313" key="18">
    <source>
        <dbReference type="Proteomes" id="UP000678228"/>
    </source>
</evidence>
<feature type="site" description="Part of a proton relay during catalysis" evidence="12">
    <location>
        <position position="45"/>
    </location>
</feature>
<dbReference type="PRINTS" id="PR00146">
    <property type="entry name" value="DHPICSNTHASE"/>
</dbReference>
<keyword evidence="8 12" id="KW-0457">Lysine biosynthesis</keyword>
<dbReference type="AlphaFoldDB" id="A0A941AT23"/>
<evidence type="ECO:0000256" key="6">
    <source>
        <dbReference type="ARBA" id="ARBA00022605"/>
    </source>
</evidence>
<dbReference type="PIRSF" id="PIRSF001365">
    <property type="entry name" value="DHDPS"/>
    <property type="match status" value="1"/>
</dbReference>
<comment type="caution">
    <text evidence="17">The sequence shown here is derived from an EMBL/GenBank/DDBJ whole genome shotgun (WGS) entry which is preliminary data.</text>
</comment>
<gene>
    <name evidence="12 17" type="primary">dapA</name>
    <name evidence="17" type="ORF">J7W16_05935</name>
</gene>
<comment type="pathway">
    <text evidence="2 12">Amino-acid biosynthesis; L-lysine biosynthesis via DAP pathway; (S)-tetrahydrodipicolinate from L-aspartate: step 3/4.</text>
</comment>
<dbReference type="GO" id="GO:0009089">
    <property type="term" value="P:lysine biosynthetic process via diaminopimelate"/>
    <property type="evidence" value="ECO:0007669"/>
    <property type="project" value="UniProtKB-UniRule"/>
</dbReference>
<comment type="function">
    <text evidence="1 12">Catalyzes the condensation of (S)-aspartate-beta-semialdehyde [(S)-ASA] and pyruvate to 4-hydroxy-tetrahydrodipicolinate (HTPA).</text>
</comment>
<evidence type="ECO:0000256" key="12">
    <source>
        <dbReference type="HAMAP-Rule" id="MF_00418"/>
    </source>
</evidence>
<evidence type="ECO:0000256" key="14">
    <source>
        <dbReference type="PIRSR" id="PIRSR001365-1"/>
    </source>
</evidence>
<dbReference type="HAMAP" id="MF_00418">
    <property type="entry name" value="DapA"/>
    <property type="match status" value="1"/>
</dbReference>
<feature type="active site" description="Proton donor/acceptor" evidence="12 14">
    <location>
        <position position="134"/>
    </location>
</feature>
<feature type="binding site" evidence="12 15">
    <location>
        <position position="204"/>
    </location>
    <ligand>
        <name>pyruvate</name>
        <dbReference type="ChEBI" id="CHEBI:15361"/>
    </ligand>
</feature>
<keyword evidence="6 12" id="KW-0028">Amino-acid biosynthesis</keyword>
<evidence type="ECO:0000256" key="11">
    <source>
        <dbReference type="ARBA" id="ARBA00047836"/>
    </source>
</evidence>
<dbReference type="Gene3D" id="3.20.20.70">
    <property type="entry name" value="Aldolase class I"/>
    <property type="match status" value="1"/>
</dbReference>
<dbReference type="PANTHER" id="PTHR12128">
    <property type="entry name" value="DIHYDRODIPICOLINATE SYNTHASE"/>
    <property type="match status" value="1"/>
</dbReference>
<evidence type="ECO:0000256" key="2">
    <source>
        <dbReference type="ARBA" id="ARBA00005120"/>
    </source>
</evidence>
<keyword evidence="7 12" id="KW-0220">Diaminopimelate biosynthesis</keyword>
<dbReference type="SMART" id="SM01130">
    <property type="entry name" value="DHDPS"/>
    <property type="match status" value="1"/>
</dbReference>
<keyword evidence="16" id="KW-1133">Transmembrane helix</keyword>
<evidence type="ECO:0000313" key="17">
    <source>
        <dbReference type="EMBL" id="MBP3950669.1"/>
    </source>
</evidence>
<keyword evidence="16" id="KW-0472">Membrane</keyword>
<dbReference type="InterPro" id="IPR005263">
    <property type="entry name" value="DapA"/>
</dbReference>
<evidence type="ECO:0000256" key="9">
    <source>
        <dbReference type="ARBA" id="ARBA00023239"/>
    </source>
</evidence>
<dbReference type="GO" id="GO:0008840">
    <property type="term" value="F:4-hydroxy-tetrahydrodipicolinate synthase activity"/>
    <property type="evidence" value="ECO:0007669"/>
    <property type="project" value="UniProtKB-UniRule"/>
</dbReference>
<comment type="similarity">
    <text evidence="3 12 13">Belongs to the DapA family.</text>
</comment>
<dbReference type="PROSITE" id="PS00665">
    <property type="entry name" value="DHDPS_1"/>
    <property type="match status" value="1"/>
</dbReference>
<dbReference type="SUPFAM" id="SSF51569">
    <property type="entry name" value="Aldolase"/>
    <property type="match status" value="1"/>
</dbReference>
<keyword evidence="18" id="KW-1185">Reference proteome</keyword>
<feature type="transmembrane region" description="Helical" evidence="16">
    <location>
        <begin position="191"/>
        <end position="211"/>
    </location>
</feature>
<reference evidence="17" key="1">
    <citation type="submission" date="2021-03" db="EMBL/GenBank/DDBJ databases">
        <title>Bacillus suaedae sp. nov., isolated from Suaeda aralocaspica.</title>
        <authorList>
            <person name="Lei R.F.R."/>
        </authorList>
    </citation>
    <scope>NUCLEOTIDE SEQUENCE</scope>
    <source>
        <strain evidence="17">YZJH907-2</strain>
    </source>
</reference>
<evidence type="ECO:0000256" key="3">
    <source>
        <dbReference type="ARBA" id="ARBA00007592"/>
    </source>
</evidence>
<evidence type="ECO:0000256" key="1">
    <source>
        <dbReference type="ARBA" id="ARBA00003294"/>
    </source>
</evidence>
<evidence type="ECO:0000256" key="7">
    <source>
        <dbReference type="ARBA" id="ARBA00022915"/>
    </source>
</evidence>
<evidence type="ECO:0000256" key="5">
    <source>
        <dbReference type="ARBA" id="ARBA00022490"/>
    </source>
</evidence>
<dbReference type="Proteomes" id="UP000678228">
    <property type="component" value="Unassembled WGS sequence"/>
</dbReference>
<feature type="active site" description="Schiff-base intermediate with substrate" evidence="12 14">
    <location>
        <position position="162"/>
    </location>
</feature>
<accession>A0A941AT23</accession>
<dbReference type="PANTHER" id="PTHR12128:SF66">
    <property type="entry name" value="4-HYDROXY-2-OXOGLUTARATE ALDOLASE, MITOCHONDRIAL"/>
    <property type="match status" value="1"/>
</dbReference>
<dbReference type="InterPro" id="IPR013785">
    <property type="entry name" value="Aldolase_TIM"/>
</dbReference>
<keyword evidence="9 12" id="KW-0456">Lyase</keyword>
<sequence>MNFGRVITAMVTPFNQHGQFDKEATKELVHHLIANGSDALVVGGTTGESPTLSTDEKLTLFQTVVETVNGQVPVIAGTGSNNTQASIELTKQAEAIGVDAVMLVVPYYNKPSQEGMYAHFSAIAQATKLPVMLYNIPGRSAVNMSVETTLELAQIPNIVATKEASGDLDAMASIIEHAPEGFSLYSGDDSLTLPILAIGGVGVVSVASHIIGNEMQQMVRNYQAGQVAAAAMQHRQLVPVMKNLFIAPNPTPVKAALEMKGIRVGSVRLPLLPLSAEQQHELQTVVHPTMNFFVS</sequence>
<dbReference type="InterPro" id="IPR020624">
    <property type="entry name" value="Schiff_base-form_aldolases_CS"/>
</dbReference>
<evidence type="ECO:0000256" key="16">
    <source>
        <dbReference type="SAM" id="Phobius"/>
    </source>
</evidence>
<dbReference type="Pfam" id="PF00701">
    <property type="entry name" value="DHDPS"/>
    <property type="match status" value="1"/>
</dbReference>
<dbReference type="RefSeq" id="WP_210596355.1">
    <property type="nucleotide sequence ID" value="NZ_JAGKSQ010000002.1"/>
</dbReference>
<evidence type="ECO:0000256" key="4">
    <source>
        <dbReference type="ARBA" id="ARBA00012086"/>
    </source>
</evidence>
<comment type="subcellular location">
    <subcellularLocation>
        <location evidence="12">Cytoplasm</location>
    </subcellularLocation>
</comment>
<proteinExistence type="inferred from homology"/>
<keyword evidence="16" id="KW-0812">Transmembrane</keyword>
<comment type="catalytic activity">
    <reaction evidence="11 12">
        <text>L-aspartate 4-semialdehyde + pyruvate = (2S,4S)-4-hydroxy-2,3,4,5-tetrahydrodipicolinate + H2O + H(+)</text>
        <dbReference type="Rhea" id="RHEA:34171"/>
        <dbReference type="ChEBI" id="CHEBI:15361"/>
        <dbReference type="ChEBI" id="CHEBI:15377"/>
        <dbReference type="ChEBI" id="CHEBI:15378"/>
        <dbReference type="ChEBI" id="CHEBI:67139"/>
        <dbReference type="ChEBI" id="CHEBI:537519"/>
        <dbReference type="EC" id="4.3.3.7"/>
    </reaction>
</comment>
<keyword evidence="5 12" id="KW-0963">Cytoplasm</keyword>
<feature type="binding site" evidence="12 15">
    <location>
        <position position="46"/>
    </location>
    <ligand>
        <name>pyruvate</name>
        <dbReference type="ChEBI" id="CHEBI:15361"/>
    </ligand>
</feature>
<dbReference type="CDD" id="cd00950">
    <property type="entry name" value="DHDPS"/>
    <property type="match status" value="1"/>
</dbReference>
<dbReference type="GO" id="GO:0005829">
    <property type="term" value="C:cytosol"/>
    <property type="evidence" value="ECO:0007669"/>
    <property type="project" value="TreeGrafter"/>
</dbReference>
<dbReference type="NCBIfam" id="TIGR00674">
    <property type="entry name" value="dapA"/>
    <property type="match status" value="1"/>
</dbReference>
<keyword evidence="10 12" id="KW-0704">Schiff base</keyword>
<evidence type="ECO:0000256" key="13">
    <source>
        <dbReference type="PIRNR" id="PIRNR001365"/>
    </source>
</evidence>
<dbReference type="EC" id="4.3.3.7" evidence="4 12"/>
<name>A0A941AT23_9BACI</name>
<evidence type="ECO:0000256" key="15">
    <source>
        <dbReference type="PIRSR" id="PIRSR001365-2"/>
    </source>
</evidence>